<proteinExistence type="predicted"/>
<dbReference type="InterPro" id="IPR046228">
    <property type="entry name" value="DUF6261"/>
</dbReference>
<dbReference type="Proteomes" id="UP000295164">
    <property type="component" value="Unassembled WGS sequence"/>
</dbReference>
<dbReference type="RefSeq" id="WP_131851208.1">
    <property type="nucleotide sequence ID" value="NZ_SKFH01000006.1"/>
</dbReference>
<sequence>MNELLRLDPRDLNNAECVFYNDRIARHFTGLNLAPPVVAALAHFTETNDEMNGLVQLAKGSRFSDDVQAADAGRDRFTLAFFHLCEGFALCEDDGRVAAAVLLLTVLETYGPASKLTGANFDSQSKLTANLVRDLRARPELVDALETLGLVSLLNALEGANNRFIELQEKRTDDETVKPAAYRMVALRRVSAKAYTALMKQVESACNFTGGAEPYAGLVAGINAVTAEAKTKLAQRAGHTEEKPASA</sequence>
<evidence type="ECO:0000313" key="1">
    <source>
        <dbReference type="EMBL" id="TCZ73478.1"/>
    </source>
</evidence>
<comment type="caution">
    <text evidence="1">The sequence shown here is derived from an EMBL/GenBank/DDBJ whole genome shotgun (WGS) entry which is preliminary data.</text>
</comment>
<dbReference type="OrthoDB" id="1150508at2"/>
<dbReference type="AlphaFoldDB" id="A0A4R4E6Y0"/>
<keyword evidence="2" id="KW-1185">Reference proteome</keyword>
<name>A0A4R4E6Y0_9BACT</name>
<evidence type="ECO:0000313" key="2">
    <source>
        <dbReference type="Proteomes" id="UP000295164"/>
    </source>
</evidence>
<gene>
    <name evidence="1" type="ORF">E0486_05830</name>
</gene>
<dbReference type="Pfam" id="PF19775">
    <property type="entry name" value="DUF6261"/>
    <property type="match status" value="1"/>
</dbReference>
<reference evidence="1 2" key="1">
    <citation type="submission" date="2019-03" db="EMBL/GenBank/DDBJ databases">
        <authorList>
            <person name="Kim M.K.M."/>
        </authorList>
    </citation>
    <scope>NUCLEOTIDE SEQUENCE [LARGE SCALE GENOMIC DNA]</scope>
    <source>
        <strain evidence="1 2">17J68-15</strain>
    </source>
</reference>
<dbReference type="EMBL" id="SKFH01000006">
    <property type="protein sequence ID" value="TCZ73478.1"/>
    <property type="molecule type" value="Genomic_DNA"/>
</dbReference>
<organism evidence="1 2">
    <name type="scientific">Flaviaesturariibacter aridisoli</name>
    <dbReference type="NCBI Taxonomy" id="2545761"/>
    <lineage>
        <taxon>Bacteria</taxon>
        <taxon>Pseudomonadati</taxon>
        <taxon>Bacteroidota</taxon>
        <taxon>Chitinophagia</taxon>
        <taxon>Chitinophagales</taxon>
        <taxon>Chitinophagaceae</taxon>
        <taxon>Flaviaestuariibacter</taxon>
    </lineage>
</organism>
<protein>
    <submittedName>
        <fullName evidence="1">Uncharacterized protein</fullName>
    </submittedName>
</protein>
<accession>A0A4R4E6Y0</accession>